<comment type="caution">
    <text evidence="2">The sequence shown here is derived from an EMBL/GenBank/DDBJ whole genome shotgun (WGS) entry which is preliminary data.</text>
</comment>
<feature type="transmembrane region" description="Helical" evidence="1">
    <location>
        <begin position="87"/>
        <end position="112"/>
    </location>
</feature>
<dbReference type="Proteomes" id="UP000271272">
    <property type="component" value="Unassembled WGS sequence"/>
</dbReference>
<keyword evidence="1" id="KW-1133">Transmembrane helix</keyword>
<evidence type="ECO:0000313" key="3">
    <source>
        <dbReference type="Proteomes" id="UP000271272"/>
    </source>
</evidence>
<dbReference type="EMBL" id="RQZC01000009">
    <property type="protein sequence ID" value="RRD29286.1"/>
    <property type="molecule type" value="Genomic_DNA"/>
</dbReference>
<accession>A0A3P1V6K4</accession>
<sequence>MRFEYLCAPTDIGISHLSTDILTASGFLASMAGVVVVFLVSDRGVTFRNVRKQLGSFFVPQAVGLFALPAIAMFVAILTAFPAISTAAIWALDWAICLLLIGAGYQFFFLYVCANAAVTQDREEEARERRRRLKDLSSGSEI</sequence>
<evidence type="ECO:0000313" key="2">
    <source>
        <dbReference type="EMBL" id="RRD29286.1"/>
    </source>
</evidence>
<protein>
    <submittedName>
        <fullName evidence="2">Uncharacterized protein</fullName>
    </submittedName>
</protein>
<reference evidence="2 3" key="1">
    <citation type="submission" date="2018-11" db="EMBL/GenBank/DDBJ databases">
        <title>Genomes From Bacteria Associated with the Canine Oral Cavity: a Test Case for Automated Genome-Based Taxonomic Assignment.</title>
        <authorList>
            <person name="Coil D.A."/>
            <person name="Jospin G."/>
            <person name="Darling A.E."/>
            <person name="Wallis C."/>
            <person name="Davis I.J."/>
            <person name="Harris S."/>
            <person name="Eisen J.A."/>
            <person name="Holcombe L.J."/>
            <person name="O'Flynn C."/>
        </authorList>
    </citation>
    <scope>NUCLEOTIDE SEQUENCE [LARGE SCALE GENOMIC DNA]</scope>
    <source>
        <strain evidence="2 3">OH5050</strain>
    </source>
</reference>
<organism evidence="2 3">
    <name type="scientific">Actinomyces bowdenii</name>
    <dbReference type="NCBI Taxonomy" id="131109"/>
    <lineage>
        <taxon>Bacteria</taxon>
        <taxon>Bacillati</taxon>
        <taxon>Actinomycetota</taxon>
        <taxon>Actinomycetes</taxon>
        <taxon>Actinomycetales</taxon>
        <taxon>Actinomycetaceae</taxon>
        <taxon>Actinomyces</taxon>
    </lineage>
</organism>
<keyword evidence="1" id="KW-0812">Transmembrane</keyword>
<name>A0A3P1V6K4_9ACTO</name>
<keyword evidence="1" id="KW-0472">Membrane</keyword>
<keyword evidence="3" id="KW-1185">Reference proteome</keyword>
<dbReference type="AlphaFoldDB" id="A0A3P1V6K4"/>
<feature type="transmembrane region" description="Helical" evidence="1">
    <location>
        <begin position="62"/>
        <end position="81"/>
    </location>
</feature>
<evidence type="ECO:0000256" key="1">
    <source>
        <dbReference type="SAM" id="Phobius"/>
    </source>
</evidence>
<feature type="transmembrane region" description="Helical" evidence="1">
    <location>
        <begin position="21"/>
        <end position="41"/>
    </location>
</feature>
<gene>
    <name evidence="2" type="ORF">EII10_07200</name>
</gene>
<proteinExistence type="predicted"/>
<dbReference type="RefSeq" id="WP_124933824.1">
    <property type="nucleotide sequence ID" value="NZ_RQZC01000009.1"/>
</dbReference>